<accession>A0ABW2TXN3</accession>
<dbReference type="Proteomes" id="UP001596512">
    <property type="component" value="Unassembled WGS sequence"/>
</dbReference>
<evidence type="ECO:0000313" key="1">
    <source>
        <dbReference type="EMBL" id="MFC7618564.1"/>
    </source>
</evidence>
<gene>
    <name evidence="1" type="ORF">ACFQV2_39735</name>
</gene>
<comment type="caution">
    <text evidence="1">The sequence shown here is derived from an EMBL/GenBank/DDBJ whole genome shotgun (WGS) entry which is preliminary data.</text>
</comment>
<sequence>MTTLVLRADAGPGIGVGHLSRCVAIAEDATARGWTTTLVGAITGADWLTARLTELGVEIRPDWTPADTVLIDHYGDITPPDALVVSMEDGPHGRRRADIAVDCNLAPTTRPDDGTPAS</sequence>
<proteinExistence type="predicted"/>
<reference evidence="2" key="1">
    <citation type="journal article" date="2019" name="Int. J. Syst. Evol. Microbiol.">
        <title>The Global Catalogue of Microorganisms (GCM) 10K type strain sequencing project: providing services to taxonomists for standard genome sequencing and annotation.</title>
        <authorList>
            <consortium name="The Broad Institute Genomics Platform"/>
            <consortium name="The Broad Institute Genome Sequencing Center for Infectious Disease"/>
            <person name="Wu L."/>
            <person name="Ma J."/>
        </authorList>
    </citation>
    <scope>NUCLEOTIDE SEQUENCE [LARGE SCALE GENOMIC DNA]</scope>
    <source>
        <strain evidence="2">JCM 17695</strain>
    </source>
</reference>
<organism evidence="1 2">
    <name type="scientific">Actinokineospora soli</name>
    <dbReference type="NCBI Taxonomy" id="1048753"/>
    <lineage>
        <taxon>Bacteria</taxon>
        <taxon>Bacillati</taxon>
        <taxon>Actinomycetota</taxon>
        <taxon>Actinomycetes</taxon>
        <taxon>Pseudonocardiales</taxon>
        <taxon>Pseudonocardiaceae</taxon>
        <taxon>Actinokineospora</taxon>
    </lineage>
</organism>
<name>A0ABW2TXN3_9PSEU</name>
<keyword evidence="2" id="KW-1185">Reference proteome</keyword>
<evidence type="ECO:0008006" key="3">
    <source>
        <dbReference type="Google" id="ProtNLM"/>
    </source>
</evidence>
<dbReference type="EMBL" id="JBHTEY010000004">
    <property type="protein sequence ID" value="MFC7618564.1"/>
    <property type="molecule type" value="Genomic_DNA"/>
</dbReference>
<evidence type="ECO:0000313" key="2">
    <source>
        <dbReference type="Proteomes" id="UP001596512"/>
    </source>
</evidence>
<dbReference type="Gene3D" id="3.40.50.11190">
    <property type="match status" value="1"/>
</dbReference>
<protein>
    <recommendedName>
        <fullName evidence="3">UDP-2,4-diacetamido-2,4, 6-trideoxy-beta-L-altropyranose hydrolase</fullName>
    </recommendedName>
</protein>